<dbReference type="EMBL" id="KN642882">
    <property type="protein sequence ID" value="KHN44838.1"/>
    <property type="molecule type" value="Genomic_DNA"/>
</dbReference>
<evidence type="ECO:0008006" key="5">
    <source>
        <dbReference type="Google" id="ProtNLM"/>
    </source>
</evidence>
<name>A0A0B2SJ27_GLYSO</name>
<reference evidence="3 4" key="2">
    <citation type="submission" date="2018-09" db="EMBL/GenBank/DDBJ databases">
        <title>A high-quality reference genome of wild soybean provides a powerful tool to mine soybean genomes.</title>
        <authorList>
            <person name="Xie M."/>
            <person name="Chung C.Y.L."/>
            <person name="Li M.-W."/>
            <person name="Wong F.-L."/>
            <person name="Chan T.-F."/>
            <person name="Lam H.-M."/>
        </authorList>
    </citation>
    <scope>NUCLEOTIDE SEQUENCE [LARGE SCALE GENOMIC DNA]</scope>
    <source>
        <strain evidence="4">cv. W05</strain>
        <tissue evidence="3">Hypocotyl of etiolated seedlings</tissue>
    </source>
</reference>
<gene>
    <name evidence="3" type="ORF">D0Y65_001377</name>
    <name evidence="2" type="ORF">glysoja_024409</name>
</gene>
<feature type="chain" id="PRO_5036291746" description="Secreted protein" evidence="1">
    <location>
        <begin position="17"/>
        <end position="74"/>
    </location>
</feature>
<protein>
    <recommendedName>
        <fullName evidence="5">Secreted protein</fullName>
    </recommendedName>
</protein>
<dbReference type="AlphaFoldDB" id="A0A0B2SJ27"/>
<sequence length="74" mass="8662">MARFTVFISMLSVVLLRKCIHMYNEYAHPFIDMAFVLVSWVRFSGSRRFRPTDEAVSGRIITPMMTSMMGRPDR</sequence>
<keyword evidence="4" id="KW-1185">Reference proteome</keyword>
<dbReference type="Proteomes" id="UP000289340">
    <property type="component" value="Chromosome 1"/>
</dbReference>
<dbReference type="Proteomes" id="UP000053555">
    <property type="component" value="Unassembled WGS sequence"/>
</dbReference>
<evidence type="ECO:0000256" key="1">
    <source>
        <dbReference type="SAM" id="SignalP"/>
    </source>
</evidence>
<organism evidence="2">
    <name type="scientific">Glycine soja</name>
    <name type="common">Wild soybean</name>
    <dbReference type="NCBI Taxonomy" id="3848"/>
    <lineage>
        <taxon>Eukaryota</taxon>
        <taxon>Viridiplantae</taxon>
        <taxon>Streptophyta</taxon>
        <taxon>Embryophyta</taxon>
        <taxon>Tracheophyta</taxon>
        <taxon>Spermatophyta</taxon>
        <taxon>Magnoliopsida</taxon>
        <taxon>eudicotyledons</taxon>
        <taxon>Gunneridae</taxon>
        <taxon>Pentapetalae</taxon>
        <taxon>rosids</taxon>
        <taxon>fabids</taxon>
        <taxon>Fabales</taxon>
        <taxon>Fabaceae</taxon>
        <taxon>Papilionoideae</taxon>
        <taxon>50 kb inversion clade</taxon>
        <taxon>NPAAA clade</taxon>
        <taxon>indigoferoid/millettioid clade</taxon>
        <taxon>Phaseoleae</taxon>
        <taxon>Glycine</taxon>
        <taxon>Glycine subgen. Soja</taxon>
    </lineage>
</organism>
<evidence type="ECO:0000313" key="3">
    <source>
        <dbReference type="EMBL" id="RZC29754.1"/>
    </source>
</evidence>
<reference evidence="2" key="1">
    <citation type="submission" date="2014-07" db="EMBL/GenBank/DDBJ databases">
        <title>Identification of a novel salt tolerance gene in wild soybean by whole-genome sequencing.</title>
        <authorList>
            <person name="Lam H.-M."/>
            <person name="Qi X."/>
            <person name="Li M.-W."/>
            <person name="Liu X."/>
            <person name="Xie M."/>
            <person name="Ni M."/>
            <person name="Xu X."/>
        </authorList>
    </citation>
    <scope>NUCLEOTIDE SEQUENCE [LARGE SCALE GENOMIC DNA]</scope>
    <source>
        <tissue evidence="2">Root</tissue>
    </source>
</reference>
<proteinExistence type="predicted"/>
<evidence type="ECO:0000313" key="2">
    <source>
        <dbReference type="EMBL" id="KHN44838.1"/>
    </source>
</evidence>
<feature type="signal peptide" evidence="1">
    <location>
        <begin position="1"/>
        <end position="16"/>
    </location>
</feature>
<evidence type="ECO:0000313" key="4">
    <source>
        <dbReference type="Proteomes" id="UP000289340"/>
    </source>
</evidence>
<accession>A0A0B2SJ27</accession>
<dbReference type="EMBL" id="QZWG01000001">
    <property type="protein sequence ID" value="RZC29754.1"/>
    <property type="molecule type" value="Genomic_DNA"/>
</dbReference>
<keyword evidence="1" id="KW-0732">Signal</keyword>